<dbReference type="Gene3D" id="3.40.190.10">
    <property type="entry name" value="Periplasmic binding protein-like II"/>
    <property type="match status" value="2"/>
</dbReference>
<keyword evidence="1" id="KW-1133">Transmembrane helix</keyword>
<dbReference type="EMBL" id="FNAY01000006">
    <property type="protein sequence ID" value="SDF05118.1"/>
    <property type="molecule type" value="Genomic_DNA"/>
</dbReference>
<protein>
    <submittedName>
        <fullName evidence="2">Uncharacterized protein</fullName>
    </submittedName>
</protein>
<sequence>MTLNSINAADPTRPTVDPVPYVGVQFVAIPEFQGIGTAGGIVAVILANNGAIFLMRMIGKNLEN</sequence>
<feature type="transmembrane region" description="Helical" evidence="1">
    <location>
        <begin position="35"/>
        <end position="55"/>
    </location>
</feature>
<gene>
    <name evidence="2" type="ORF">SAMN04244550_01591</name>
</gene>
<evidence type="ECO:0000256" key="1">
    <source>
        <dbReference type="SAM" id="Phobius"/>
    </source>
</evidence>
<reference evidence="2 3" key="1">
    <citation type="submission" date="2016-10" db="EMBL/GenBank/DDBJ databases">
        <authorList>
            <person name="de Groot N.N."/>
        </authorList>
    </citation>
    <scope>NUCLEOTIDE SEQUENCE [LARGE SCALE GENOMIC DNA]</scope>
    <source>
        <strain evidence="3">DSM 938 / 37b4</strain>
    </source>
</reference>
<dbReference type="AlphaFoldDB" id="A0A1G7HXN4"/>
<organism evidence="2 3">
    <name type="scientific">Rhodobacter capsulatus</name>
    <name type="common">Rhodopseudomonas capsulata</name>
    <dbReference type="NCBI Taxonomy" id="1061"/>
    <lineage>
        <taxon>Bacteria</taxon>
        <taxon>Pseudomonadati</taxon>
        <taxon>Pseudomonadota</taxon>
        <taxon>Alphaproteobacteria</taxon>
        <taxon>Rhodobacterales</taxon>
        <taxon>Rhodobacter group</taxon>
        <taxon>Rhodobacter</taxon>
    </lineage>
</organism>
<proteinExistence type="predicted"/>
<name>A0A1G7HXN4_RHOCA</name>
<evidence type="ECO:0000313" key="3">
    <source>
        <dbReference type="Proteomes" id="UP000183812"/>
    </source>
</evidence>
<accession>A0A1G7HXN4</accession>
<keyword evidence="1" id="KW-0812">Transmembrane</keyword>
<keyword evidence="1" id="KW-0472">Membrane</keyword>
<dbReference type="Proteomes" id="UP000183812">
    <property type="component" value="Unassembled WGS sequence"/>
</dbReference>
<evidence type="ECO:0000313" key="2">
    <source>
        <dbReference type="EMBL" id="SDF05118.1"/>
    </source>
</evidence>